<feature type="compositionally biased region" description="Polar residues" evidence="2">
    <location>
        <begin position="76"/>
        <end position="97"/>
    </location>
</feature>
<dbReference type="OrthoDB" id="9781271at2"/>
<dbReference type="AlphaFoldDB" id="A0A1X0Y3Y1"/>
<dbReference type="SMART" id="SM00028">
    <property type="entry name" value="TPR"/>
    <property type="match status" value="2"/>
</dbReference>
<proteinExistence type="inferred from homology"/>
<keyword evidence="3" id="KW-0732">Signal</keyword>
<dbReference type="Proteomes" id="UP000193136">
    <property type="component" value="Unassembled WGS sequence"/>
</dbReference>
<comment type="caution">
    <text evidence="4">The sequence shown here is derived from an EMBL/GenBank/DDBJ whole genome shotgun (WGS) entry which is preliminary data.</text>
</comment>
<dbReference type="PROSITE" id="PS50005">
    <property type="entry name" value="TPR"/>
    <property type="match status" value="2"/>
</dbReference>
<dbReference type="STRING" id="1969733.B5V00_09030"/>
<feature type="signal peptide" evidence="3">
    <location>
        <begin position="1"/>
        <end position="29"/>
    </location>
</feature>
<dbReference type="Pfam" id="PF13432">
    <property type="entry name" value="TPR_16"/>
    <property type="match status" value="1"/>
</dbReference>
<feature type="region of interest" description="Disordered" evidence="2">
    <location>
        <begin position="68"/>
        <end position="114"/>
    </location>
</feature>
<evidence type="ECO:0000313" key="5">
    <source>
        <dbReference type="Proteomes" id="UP000193136"/>
    </source>
</evidence>
<dbReference type="InterPro" id="IPR034706">
    <property type="entry name" value="CpoB"/>
</dbReference>
<accession>A0A1X0Y3Y1</accession>
<dbReference type="Pfam" id="PF13174">
    <property type="entry name" value="TPR_6"/>
    <property type="match status" value="1"/>
</dbReference>
<dbReference type="HAMAP" id="MF_02066">
    <property type="entry name" value="CpoB"/>
    <property type="match status" value="1"/>
</dbReference>
<dbReference type="SUPFAM" id="SSF48452">
    <property type="entry name" value="TPR-like"/>
    <property type="match status" value="1"/>
</dbReference>
<protein>
    <submittedName>
        <fullName evidence="4">Tol-pal system protein YbgF</fullName>
    </submittedName>
</protein>
<evidence type="ECO:0000256" key="1">
    <source>
        <dbReference type="PROSITE-ProRule" id="PRU00339"/>
    </source>
</evidence>
<gene>
    <name evidence="4" type="ORF">B5V00_09030</name>
</gene>
<dbReference type="InterPro" id="IPR011990">
    <property type="entry name" value="TPR-like_helical_dom_sf"/>
</dbReference>
<dbReference type="Gene3D" id="1.25.40.10">
    <property type="entry name" value="Tetratricopeptide repeat domain"/>
    <property type="match status" value="1"/>
</dbReference>
<feature type="chain" id="PRO_5039894004" evidence="3">
    <location>
        <begin position="30"/>
        <end position="231"/>
    </location>
</feature>
<evidence type="ECO:0000256" key="3">
    <source>
        <dbReference type="SAM" id="SignalP"/>
    </source>
</evidence>
<dbReference type="NCBIfam" id="TIGR02795">
    <property type="entry name" value="tol_pal_ybgF"/>
    <property type="match status" value="1"/>
</dbReference>
<evidence type="ECO:0000256" key="2">
    <source>
        <dbReference type="SAM" id="MobiDB-lite"/>
    </source>
</evidence>
<reference evidence="4 5" key="1">
    <citation type="submission" date="2017-03" db="EMBL/GenBank/DDBJ databases">
        <title>Genome sequence of Geothermobacter sp. EPR-M, Deep-Sea Iron Reducer.</title>
        <authorList>
            <person name="Tully B."/>
            <person name="Savalia P."/>
            <person name="Abuyen K."/>
            <person name="Baughan C."/>
            <person name="Romero E."/>
            <person name="Ronkowski C."/>
            <person name="Torres B."/>
            <person name="Tremblay J."/>
            <person name="Trujillo A."/>
            <person name="Tyler M."/>
            <person name="Perez-Rodriguez I."/>
            <person name="Amend J."/>
        </authorList>
    </citation>
    <scope>NUCLEOTIDE SEQUENCE [LARGE SCALE GENOMIC DNA]</scope>
    <source>
        <strain evidence="4 5">EPR-M</strain>
    </source>
</reference>
<name>A0A1X0Y3Y1_9BACT</name>
<dbReference type="EMBL" id="NAAD01000010">
    <property type="protein sequence ID" value="ORJ59808.1"/>
    <property type="molecule type" value="Genomic_DNA"/>
</dbReference>
<dbReference type="InterPro" id="IPR014162">
    <property type="entry name" value="CpoB_C"/>
</dbReference>
<dbReference type="GO" id="GO:0051301">
    <property type="term" value="P:cell division"/>
    <property type="evidence" value="ECO:0007669"/>
    <property type="project" value="InterPro"/>
</dbReference>
<organism evidence="4 5">
    <name type="scientific">Geothermobacter hydrogeniphilus</name>
    <dbReference type="NCBI Taxonomy" id="1969733"/>
    <lineage>
        <taxon>Bacteria</taxon>
        <taxon>Pseudomonadati</taxon>
        <taxon>Thermodesulfobacteriota</taxon>
        <taxon>Desulfuromonadia</taxon>
        <taxon>Desulfuromonadales</taxon>
        <taxon>Geothermobacteraceae</taxon>
        <taxon>Geothermobacter</taxon>
    </lineage>
</organism>
<feature type="repeat" description="TPR" evidence="1">
    <location>
        <begin position="152"/>
        <end position="185"/>
    </location>
</feature>
<evidence type="ECO:0000313" key="4">
    <source>
        <dbReference type="EMBL" id="ORJ59808.1"/>
    </source>
</evidence>
<feature type="repeat" description="TPR" evidence="1">
    <location>
        <begin position="115"/>
        <end position="148"/>
    </location>
</feature>
<dbReference type="InterPro" id="IPR019734">
    <property type="entry name" value="TPR_rpt"/>
</dbReference>
<sequence>MPVIPDSFQLMLRLRYFLPLLLLTACAPATGVAPTAVPATDIDQIRQLQSNLQNRLTELENRLARVENQLDKQRQQLDQPRNSTEMGTGDGQITESKPQPTPRQTTDDTGNGQTPTALYLRAFSAYAAGRYAEATDDFRQFLDLYPRNPFAGNAQFWLGECYYRKHLLKRAVDEFAKVVSIDPSGKKAPDALLRMVAVYRELDRPIMAEQTLQQLLTDYPDSAAARKAGTR</sequence>
<keyword evidence="1" id="KW-0802">TPR repeat</keyword>
<keyword evidence="5" id="KW-1185">Reference proteome</keyword>